<name>X1J1L2_9ZZZZ</name>
<evidence type="ECO:0000313" key="2">
    <source>
        <dbReference type="EMBL" id="GAH75400.1"/>
    </source>
</evidence>
<reference evidence="2" key="1">
    <citation type="journal article" date="2014" name="Front. Microbiol.">
        <title>High frequency of phylogenetically diverse reductive dehalogenase-homologous genes in deep subseafloor sedimentary metagenomes.</title>
        <authorList>
            <person name="Kawai M."/>
            <person name="Futagami T."/>
            <person name="Toyoda A."/>
            <person name="Takaki Y."/>
            <person name="Nishi S."/>
            <person name="Hori S."/>
            <person name="Arai W."/>
            <person name="Tsubouchi T."/>
            <person name="Morono Y."/>
            <person name="Uchiyama I."/>
            <person name="Ito T."/>
            <person name="Fujiyama A."/>
            <person name="Inagaki F."/>
            <person name="Takami H."/>
        </authorList>
    </citation>
    <scope>NUCLEOTIDE SEQUENCE</scope>
    <source>
        <strain evidence="2">Expedition CK06-06</strain>
    </source>
</reference>
<keyword evidence="1" id="KW-1133">Transmembrane helix</keyword>
<proteinExistence type="predicted"/>
<feature type="non-terminal residue" evidence="2">
    <location>
        <position position="92"/>
    </location>
</feature>
<accession>X1J1L2</accession>
<comment type="caution">
    <text evidence="2">The sequence shown here is derived from an EMBL/GenBank/DDBJ whole genome shotgun (WGS) entry which is preliminary data.</text>
</comment>
<feature type="transmembrane region" description="Helical" evidence="1">
    <location>
        <begin position="7"/>
        <end position="27"/>
    </location>
</feature>
<keyword evidence="1" id="KW-0812">Transmembrane</keyword>
<dbReference type="AlphaFoldDB" id="X1J1L2"/>
<protein>
    <submittedName>
        <fullName evidence="2">Uncharacterized protein</fullName>
    </submittedName>
</protein>
<organism evidence="2">
    <name type="scientific">marine sediment metagenome</name>
    <dbReference type="NCBI Taxonomy" id="412755"/>
    <lineage>
        <taxon>unclassified sequences</taxon>
        <taxon>metagenomes</taxon>
        <taxon>ecological metagenomes</taxon>
    </lineage>
</organism>
<gene>
    <name evidence="2" type="ORF">S03H2_46084</name>
</gene>
<sequence>MKRKIVIPLVVIVVVVVLVNVLVFIFIPPPQGPDLETGSRKAIILCSANDFYPYEAEEDYNSGNDANFVSDSGNWTFSGTNSVGFWVLILNN</sequence>
<keyword evidence="1" id="KW-0472">Membrane</keyword>
<evidence type="ECO:0000256" key="1">
    <source>
        <dbReference type="SAM" id="Phobius"/>
    </source>
</evidence>
<dbReference type="EMBL" id="BARU01028912">
    <property type="protein sequence ID" value="GAH75400.1"/>
    <property type="molecule type" value="Genomic_DNA"/>
</dbReference>